<evidence type="ECO:0000256" key="7">
    <source>
        <dbReference type="RuleBase" id="RU363083"/>
    </source>
</evidence>
<dbReference type="InterPro" id="IPR005789">
    <property type="entry name" value="Thr_deHydtase_catblc"/>
</dbReference>
<keyword evidence="5 7" id="KW-0456">Lyase</keyword>
<evidence type="ECO:0000256" key="5">
    <source>
        <dbReference type="ARBA" id="ARBA00023239"/>
    </source>
</evidence>
<feature type="domain" description="Tryptophan synthase beta chain-like PALP" evidence="8">
    <location>
        <begin position="16"/>
        <end position="302"/>
    </location>
</feature>
<dbReference type="GO" id="GO:0009097">
    <property type="term" value="P:isoleucine biosynthetic process"/>
    <property type="evidence" value="ECO:0007669"/>
    <property type="project" value="TreeGrafter"/>
</dbReference>
<keyword evidence="4 7" id="KW-0663">Pyridoxal phosphate</keyword>
<dbReference type="EMBL" id="FMAU01000003">
    <property type="protein sequence ID" value="SCC18718.1"/>
    <property type="molecule type" value="Genomic_DNA"/>
</dbReference>
<dbReference type="GO" id="GO:0070689">
    <property type="term" value="P:L-threonine catabolic process to propionate"/>
    <property type="evidence" value="ECO:0007669"/>
    <property type="project" value="UniProtKB-UniPathway"/>
</dbReference>
<evidence type="ECO:0000256" key="3">
    <source>
        <dbReference type="ARBA" id="ARBA00010869"/>
    </source>
</evidence>
<comment type="similarity">
    <text evidence="3 7">Belongs to the serine/threonine dehydratase family.</text>
</comment>
<dbReference type="GO" id="GO:0000166">
    <property type="term" value="F:nucleotide binding"/>
    <property type="evidence" value="ECO:0007669"/>
    <property type="project" value="UniProtKB-KW"/>
</dbReference>
<organism evidence="9 10">
    <name type="scientific">[Bacillus] enclensis</name>
    <dbReference type="NCBI Taxonomy" id="1402860"/>
    <lineage>
        <taxon>Bacteria</taxon>
        <taxon>Bacillati</taxon>
        <taxon>Bacillota</taxon>
        <taxon>Bacilli</taxon>
        <taxon>Bacillales</taxon>
        <taxon>Bacillaceae</taxon>
        <taxon>Rossellomorea</taxon>
    </lineage>
</organism>
<dbReference type="Gene3D" id="3.40.50.1100">
    <property type="match status" value="2"/>
</dbReference>
<proteinExistence type="inferred from homology"/>
<dbReference type="GO" id="GO:0003941">
    <property type="term" value="F:L-serine ammonia-lyase activity"/>
    <property type="evidence" value="ECO:0007669"/>
    <property type="project" value="TreeGrafter"/>
</dbReference>
<dbReference type="EC" id="4.3.1.19" evidence="7"/>
<comment type="cofactor">
    <cofactor evidence="2 7">
        <name>pyridoxal 5'-phosphate</name>
        <dbReference type="ChEBI" id="CHEBI:597326"/>
    </cofactor>
</comment>
<reference evidence="10" key="1">
    <citation type="submission" date="2016-08" db="EMBL/GenBank/DDBJ databases">
        <authorList>
            <person name="Varghese N."/>
            <person name="Submissions Spin"/>
        </authorList>
    </citation>
    <scope>NUCLEOTIDE SEQUENCE [LARGE SCALE GENOMIC DNA]</scope>
    <source>
        <strain evidence="10">SGD-1123</strain>
    </source>
</reference>
<dbReference type="InterPro" id="IPR036052">
    <property type="entry name" value="TrpB-like_PALP_sf"/>
</dbReference>
<comment type="subunit">
    <text evidence="7">In the native structure, TdcB is in a dimeric form, whereas in the TdcB-AMP complex, it exists in a tetrameric form (dimer of dimers).</text>
</comment>
<evidence type="ECO:0000256" key="6">
    <source>
        <dbReference type="ARBA" id="ARBA00025527"/>
    </source>
</evidence>
<name>A0A1C4CI64_9BACI</name>
<accession>A0A1C4CI64</accession>
<evidence type="ECO:0000256" key="4">
    <source>
        <dbReference type="ARBA" id="ARBA00022898"/>
    </source>
</evidence>
<dbReference type="Pfam" id="PF00291">
    <property type="entry name" value="PALP"/>
    <property type="match status" value="1"/>
</dbReference>
<keyword evidence="10" id="KW-1185">Reference proteome</keyword>
<evidence type="ECO:0000313" key="10">
    <source>
        <dbReference type="Proteomes" id="UP000181997"/>
    </source>
</evidence>
<dbReference type="UniPathway" id="UPA00052">
    <property type="reaction ID" value="UER00507"/>
</dbReference>
<gene>
    <name evidence="9" type="ORF">GA0061094_2994</name>
</gene>
<evidence type="ECO:0000256" key="2">
    <source>
        <dbReference type="ARBA" id="ARBA00001933"/>
    </source>
</evidence>
<dbReference type="AlphaFoldDB" id="A0A1C4CI64"/>
<dbReference type="PANTHER" id="PTHR48078:SF6">
    <property type="entry name" value="L-THREONINE DEHYDRATASE CATABOLIC TDCB"/>
    <property type="match status" value="1"/>
</dbReference>
<dbReference type="NCBIfam" id="TIGR01127">
    <property type="entry name" value="ilvA_1Cterm"/>
    <property type="match status" value="1"/>
</dbReference>
<comment type="pathway">
    <text evidence="7">Amino-acid degradation; L-threonine degradation via propanoate pathway; propanoate from L-threonine: step 1/4.</text>
</comment>
<protein>
    <recommendedName>
        <fullName evidence="7">L-threonine dehydratase catabolic TdcB</fullName>
        <ecNumber evidence="7">4.3.1.19</ecNumber>
    </recommendedName>
    <alternativeName>
        <fullName evidence="7">Threonine deaminase</fullName>
    </alternativeName>
</protein>
<evidence type="ECO:0000259" key="8">
    <source>
        <dbReference type="Pfam" id="PF00291"/>
    </source>
</evidence>
<evidence type="ECO:0000313" key="9">
    <source>
        <dbReference type="EMBL" id="SCC18718.1"/>
    </source>
</evidence>
<dbReference type="Proteomes" id="UP000181997">
    <property type="component" value="Unassembled WGS sequence"/>
</dbReference>
<dbReference type="RefSeq" id="WP_244888167.1">
    <property type="nucleotide sequence ID" value="NZ_FMAU01000003.1"/>
</dbReference>
<comment type="function">
    <text evidence="6 7">Catalyzes the anaerobic formation of alpha-ketobutyrate and ammonia from threonine in a two-step reaction. The first step involved a dehydration of threonine and a production of enamine intermediates (aminocrotonate), which tautomerizes to its imine form (iminobutyrate). Both intermediates are unstable and short-lived. The second step is the nonenzymatic hydrolysis of the enamine/imine intermediates to form 2-ketobutyrate and free ammonia. In the low water environment of the cell, the second step is accelerated by RidA.</text>
</comment>
<keyword evidence="7" id="KW-0547">Nucleotide-binding</keyword>
<comment type="catalytic activity">
    <reaction evidence="1 7">
        <text>L-threonine = 2-oxobutanoate + NH4(+)</text>
        <dbReference type="Rhea" id="RHEA:22108"/>
        <dbReference type="ChEBI" id="CHEBI:16763"/>
        <dbReference type="ChEBI" id="CHEBI:28938"/>
        <dbReference type="ChEBI" id="CHEBI:57926"/>
        <dbReference type="EC" id="4.3.1.19"/>
    </reaction>
</comment>
<dbReference type="InterPro" id="IPR050147">
    <property type="entry name" value="Ser/Thr_Dehydratase"/>
</dbReference>
<dbReference type="PANTHER" id="PTHR48078">
    <property type="entry name" value="THREONINE DEHYDRATASE, MITOCHONDRIAL-RELATED"/>
    <property type="match status" value="1"/>
</dbReference>
<dbReference type="SUPFAM" id="SSF53686">
    <property type="entry name" value="Tryptophan synthase beta subunit-like PLP-dependent enzymes"/>
    <property type="match status" value="1"/>
</dbReference>
<dbReference type="CDD" id="cd01562">
    <property type="entry name" value="Thr-dehyd"/>
    <property type="match status" value="1"/>
</dbReference>
<evidence type="ECO:0000256" key="1">
    <source>
        <dbReference type="ARBA" id="ARBA00001274"/>
    </source>
</evidence>
<dbReference type="GO" id="GO:0004794">
    <property type="term" value="F:threonine deaminase activity"/>
    <property type="evidence" value="ECO:0007669"/>
    <property type="project" value="UniProtKB-EC"/>
</dbReference>
<dbReference type="InterPro" id="IPR001926">
    <property type="entry name" value="TrpB-like_PALP"/>
</dbReference>
<dbReference type="GO" id="GO:0006565">
    <property type="term" value="P:L-serine catabolic process"/>
    <property type="evidence" value="ECO:0007669"/>
    <property type="project" value="TreeGrafter"/>
</dbReference>
<sequence>MKSADVVEAMERICGQVHRTPLKQSSTLNTFTGGNIFMKMENLQRTGSFKVRGAMNKVMSLSEEEAARGIICASAGNHAQGVALATTQRNADSKIFMPKRTPSAKVEATKHYGANIVLEGETYQEAYRAAVDEMRTKGSTFVHAFDDPKVMAGQGTVALEMLQQLSDLDTILVPVGGGGLLAGMALAVKTFNPRVNIIGVQALGAPATYNFFTGKNKGSLNHVHTIADGILVKKPGELTFPIIRKYVDDMVTVTDEEIAYAMMFMLQREKTLVEGAGAASLAAAMCHKVKVHGKKVGCVISGGNADPSKIPVYRELSKMVRQLHYIG</sequence>
<dbReference type="FunFam" id="3.40.50.1100:FF:000007">
    <property type="entry name" value="L-threonine dehydratase catabolic TdcB"/>
    <property type="match status" value="1"/>
</dbReference>